<dbReference type="PANTHER" id="PTHR47506">
    <property type="entry name" value="TRANSCRIPTIONAL REGULATORY PROTEIN"/>
    <property type="match status" value="1"/>
</dbReference>
<evidence type="ECO:0000259" key="5">
    <source>
        <dbReference type="PROSITE" id="PS50977"/>
    </source>
</evidence>
<dbReference type="PROSITE" id="PS50977">
    <property type="entry name" value="HTH_TETR_2"/>
    <property type="match status" value="1"/>
</dbReference>
<dbReference type="Proteomes" id="UP000000442">
    <property type="component" value="Chromosome"/>
</dbReference>
<reference evidence="6 7" key="1">
    <citation type="journal article" date="2009" name="Environ. Microbiol.">
        <title>Genome sequence of Desulfobacterium autotrophicum HRM2, a marine sulfate reducer oxidizing organic carbon completely to carbon dioxide.</title>
        <authorList>
            <person name="Strittmatter A.W."/>
            <person name="Liesegang H."/>
            <person name="Rabus R."/>
            <person name="Decker I."/>
            <person name="Amann J."/>
            <person name="Andres S."/>
            <person name="Henne A."/>
            <person name="Fricke W.F."/>
            <person name="Martinez-Arias R."/>
            <person name="Bartels D."/>
            <person name="Goesmann A."/>
            <person name="Krause L."/>
            <person name="Puehler A."/>
            <person name="Klenk H.P."/>
            <person name="Richter M."/>
            <person name="Schuler M."/>
            <person name="Gloeckner F.O."/>
            <person name="Meyerdierks A."/>
            <person name="Gottschalk G."/>
            <person name="Amann R."/>
        </authorList>
    </citation>
    <scope>NUCLEOTIDE SEQUENCE [LARGE SCALE GENOMIC DNA]</scope>
    <source>
        <strain evidence="7">ATCC 43914 / DSM 3382 / HRM2</strain>
    </source>
</reference>
<proteinExistence type="predicted"/>
<keyword evidence="1" id="KW-0805">Transcription regulation</keyword>
<dbReference type="Pfam" id="PF00440">
    <property type="entry name" value="TetR_N"/>
    <property type="match status" value="1"/>
</dbReference>
<dbReference type="OrthoDB" id="9798857at2"/>
<dbReference type="AlphaFoldDB" id="C0QFC2"/>
<dbReference type="Pfam" id="PF16925">
    <property type="entry name" value="TetR_C_13"/>
    <property type="match status" value="1"/>
</dbReference>
<evidence type="ECO:0000313" key="6">
    <source>
        <dbReference type="EMBL" id="ACN13318.1"/>
    </source>
</evidence>
<dbReference type="eggNOG" id="COG1309">
    <property type="taxonomic scope" value="Bacteria"/>
</dbReference>
<feature type="DNA-binding region" description="H-T-H motif" evidence="4">
    <location>
        <begin position="33"/>
        <end position="52"/>
    </location>
</feature>
<keyword evidence="2 4" id="KW-0238">DNA-binding</keyword>
<gene>
    <name evidence="6" type="ordered locus">HRM2_01960</name>
</gene>
<dbReference type="KEGG" id="dat:HRM2_01960"/>
<dbReference type="GO" id="GO:0003677">
    <property type="term" value="F:DNA binding"/>
    <property type="evidence" value="ECO:0007669"/>
    <property type="project" value="UniProtKB-UniRule"/>
</dbReference>
<dbReference type="EMBL" id="CP001087">
    <property type="protein sequence ID" value="ACN13318.1"/>
    <property type="molecule type" value="Genomic_DNA"/>
</dbReference>
<dbReference type="SUPFAM" id="SSF48498">
    <property type="entry name" value="Tetracyclin repressor-like, C-terminal domain"/>
    <property type="match status" value="1"/>
</dbReference>
<accession>C0QFC2</accession>
<dbReference type="InterPro" id="IPR036271">
    <property type="entry name" value="Tet_transcr_reg_TetR-rel_C_sf"/>
</dbReference>
<evidence type="ECO:0000256" key="4">
    <source>
        <dbReference type="PROSITE-ProRule" id="PRU00335"/>
    </source>
</evidence>
<dbReference type="STRING" id="177437.HRM2_01960"/>
<protein>
    <submittedName>
        <fullName evidence="6">Transcriptional regulator, homeodomain family protein</fullName>
    </submittedName>
</protein>
<dbReference type="InterPro" id="IPR001647">
    <property type="entry name" value="HTH_TetR"/>
</dbReference>
<evidence type="ECO:0000256" key="2">
    <source>
        <dbReference type="ARBA" id="ARBA00023125"/>
    </source>
</evidence>
<dbReference type="SUPFAM" id="SSF46689">
    <property type="entry name" value="Homeodomain-like"/>
    <property type="match status" value="1"/>
</dbReference>
<feature type="domain" description="HTH tetR-type" evidence="5">
    <location>
        <begin position="10"/>
        <end position="70"/>
    </location>
</feature>
<dbReference type="PRINTS" id="PR00455">
    <property type="entry name" value="HTHTETR"/>
</dbReference>
<name>C0QFC2_DESAH</name>
<dbReference type="HOGENOM" id="CLU_069356_28_1_7"/>
<sequence length="219" mass="24335">MKSKDTSKARQTRQFIIEKAAPVFNKKGVSGTSLSDLTRATGLTKGSIYGNFKDKDEVAVCVFQYNVDKLVNSLFREMDKETSPVEMLLALPRAYGKRYRQIIDYGGCPILNTATEADDTHEALCRLTVEAIERLKQRIASIAAMGIEQGTIQDHTDPDAMANIILALIEGGSMLAKVTKQDYYMTDSLEQIRAIILSRSNLTTATADKDNVLHPRRTK</sequence>
<dbReference type="Gene3D" id="1.10.357.10">
    <property type="entry name" value="Tetracycline Repressor, domain 2"/>
    <property type="match status" value="1"/>
</dbReference>
<dbReference type="PANTHER" id="PTHR47506:SF3">
    <property type="entry name" value="HTH-TYPE TRANSCRIPTIONAL REGULATOR LMRA"/>
    <property type="match status" value="1"/>
</dbReference>
<dbReference type="RefSeq" id="WP_012662567.1">
    <property type="nucleotide sequence ID" value="NC_012108.1"/>
</dbReference>
<keyword evidence="7" id="KW-1185">Reference proteome</keyword>
<keyword evidence="6" id="KW-0371">Homeobox</keyword>
<organism evidence="6 7">
    <name type="scientific">Desulforapulum autotrophicum (strain ATCC 43914 / DSM 3382 / VKM B-1955 / HRM2)</name>
    <name type="common">Desulfobacterium autotrophicum</name>
    <dbReference type="NCBI Taxonomy" id="177437"/>
    <lineage>
        <taxon>Bacteria</taxon>
        <taxon>Pseudomonadati</taxon>
        <taxon>Thermodesulfobacteriota</taxon>
        <taxon>Desulfobacteria</taxon>
        <taxon>Desulfobacterales</taxon>
        <taxon>Desulfobacteraceae</taxon>
        <taxon>Desulforapulum</taxon>
    </lineage>
</organism>
<evidence type="ECO:0000313" key="7">
    <source>
        <dbReference type="Proteomes" id="UP000000442"/>
    </source>
</evidence>
<evidence type="ECO:0000256" key="3">
    <source>
        <dbReference type="ARBA" id="ARBA00023163"/>
    </source>
</evidence>
<dbReference type="InterPro" id="IPR011075">
    <property type="entry name" value="TetR_C"/>
</dbReference>
<keyword evidence="3" id="KW-0804">Transcription</keyword>
<evidence type="ECO:0000256" key="1">
    <source>
        <dbReference type="ARBA" id="ARBA00023015"/>
    </source>
</evidence>
<dbReference type="InterPro" id="IPR009057">
    <property type="entry name" value="Homeodomain-like_sf"/>
</dbReference>